<keyword evidence="5" id="KW-0862">Zinc</keyword>
<evidence type="ECO:0000259" key="7">
    <source>
        <dbReference type="PROSITE" id="PS51077"/>
    </source>
</evidence>
<dbReference type="PANTHER" id="PTHR10907">
    <property type="entry name" value="REGUCALCIN"/>
    <property type="match status" value="1"/>
</dbReference>
<dbReference type="PROSITE" id="PS51078">
    <property type="entry name" value="ICLR_ED"/>
    <property type="match status" value="1"/>
</dbReference>
<comment type="similarity">
    <text evidence="1">Belongs to the SMP-30/CGR1 family.</text>
</comment>
<dbReference type="SUPFAM" id="SSF55781">
    <property type="entry name" value="GAF domain-like"/>
    <property type="match status" value="1"/>
</dbReference>
<dbReference type="Gene3D" id="1.10.10.10">
    <property type="entry name" value="Winged helix-like DNA-binding domain superfamily/Winged helix DNA-binding domain"/>
    <property type="match status" value="1"/>
</dbReference>
<dbReference type="SUPFAM" id="SSF63829">
    <property type="entry name" value="Calcium-dependent phosphotriesterase"/>
    <property type="match status" value="1"/>
</dbReference>
<dbReference type="Pfam" id="PF09339">
    <property type="entry name" value="HTH_IclR"/>
    <property type="match status" value="1"/>
</dbReference>
<keyword evidence="10" id="KW-1185">Reference proteome</keyword>
<accession>A0A317FA64</accession>
<comment type="caution">
    <text evidence="9">The sequence shown here is derived from an EMBL/GenBank/DDBJ whole genome shotgun (WGS) entry which is preliminary data.</text>
</comment>
<feature type="domain" description="HTH iclR-type" evidence="7">
    <location>
        <begin position="25"/>
        <end position="86"/>
    </location>
</feature>
<keyword evidence="2" id="KW-0805">Transcription regulation</keyword>
<keyword evidence="3" id="KW-0804">Transcription</keyword>
<dbReference type="SUPFAM" id="SSF46785">
    <property type="entry name" value="Winged helix' DNA-binding domain"/>
    <property type="match status" value="1"/>
</dbReference>
<evidence type="ECO:0000256" key="6">
    <source>
        <dbReference type="SAM" id="MobiDB-lite"/>
    </source>
</evidence>
<reference evidence="10" key="1">
    <citation type="submission" date="2018-05" db="EMBL/GenBank/DDBJ databases">
        <authorList>
            <person name="Du Z."/>
            <person name="Wang X."/>
        </authorList>
    </citation>
    <scope>NUCLEOTIDE SEQUENCE [LARGE SCALE GENOMIC DNA]</scope>
    <source>
        <strain evidence="10">CQN31</strain>
    </source>
</reference>
<evidence type="ECO:0000313" key="9">
    <source>
        <dbReference type="EMBL" id="PWS35695.1"/>
    </source>
</evidence>
<dbReference type="PANTHER" id="PTHR10907:SF47">
    <property type="entry name" value="REGUCALCIN"/>
    <property type="match status" value="1"/>
</dbReference>
<dbReference type="PRINTS" id="PR01790">
    <property type="entry name" value="SMP30FAMILY"/>
</dbReference>
<evidence type="ECO:0000256" key="1">
    <source>
        <dbReference type="ARBA" id="ARBA00008853"/>
    </source>
</evidence>
<dbReference type="Gene3D" id="3.30.450.40">
    <property type="match status" value="1"/>
</dbReference>
<dbReference type="InterPro" id="IPR005511">
    <property type="entry name" value="SMP-30"/>
</dbReference>
<evidence type="ECO:0000256" key="3">
    <source>
        <dbReference type="ARBA" id="ARBA00023163"/>
    </source>
</evidence>
<dbReference type="InterPro" id="IPR036390">
    <property type="entry name" value="WH_DNA-bd_sf"/>
</dbReference>
<dbReference type="InterPro" id="IPR014757">
    <property type="entry name" value="Tscrpt_reg_IclR_C"/>
</dbReference>
<dbReference type="Pfam" id="PF01614">
    <property type="entry name" value="IclR_C"/>
    <property type="match status" value="1"/>
</dbReference>
<dbReference type="InterPro" id="IPR013658">
    <property type="entry name" value="SGL"/>
</dbReference>
<feature type="binding site" evidence="5">
    <location>
        <position position="432"/>
    </location>
    <ligand>
        <name>a divalent metal cation</name>
        <dbReference type="ChEBI" id="CHEBI:60240"/>
    </ligand>
</feature>
<protein>
    <submittedName>
        <fullName evidence="9">IclR family transcriptional regulator</fullName>
    </submittedName>
</protein>
<dbReference type="PROSITE" id="PS51077">
    <property type="entry name" value="HTH_ICLR"/>
    <property type="match status" value="1"/>
</dbReference>
<dbReference type="Proteomes" id="UP000245765">
    <property type="component" value="Unassembled WGS sequence"/>
</dbReference>
<dbReference type="GO" id="GO:0005509">
    <property type="term" value="F:calcium ion binding"/>
    <property type="evidence" value="ECO:0007669"/>
    <property type="project" value="TreeGrafter"/>
</dbReference>
<feature type="binding site" evidence="5">
    <location>
        <position position="386"/>
    </location>
    <ligand>
        <name>substrate</name>
    </ligand>
</feature>
<feature type="region of interest" description="Disordered" evidence="6">
    <location>
        <begin position="1"/>
        <end position="23"/>
    </location>
</feature>
<evidence type="ECO:0000256" key="2">
    <source>
        <dbReference type="ARBA" id="ARBA00023015"/>
    </source>
</evidence>
<feature type="binding site" evidence="5">
    <location>
        <position position="384"/>
    </location>
    <ligand>
        <name>substrate</name>
    </ligand>
</feature>
<feature type="active site" description="Proton donor/acceptor" evidence="4">
    <location>
        <position position="481"/>
    </location>
</feature>
<feature type="binding site" evidence="5">
    <location>
        <position position="481"/>
    </location>
    <ligand>
        <name>a divalent metal cation</name>
        <dbReference type="ChEBI" id="CHEBI:60240"/>
    </ligand>
</feature>
<evidence type="ECO:0000256" key="4">
    <source>
        <dbReference type="PIRSR" id="PIRSR605511-1"/>
    </source>
</evidence>
<dbReference type="InterPro" id="IPR011042">
    <property type="entry name" value="6-blade_b-propeller_TolB-like"/>
</dbReference>
<name>A0A317FA64_9PROT</name>
<dbReference type="Gene3D" id="2.120.10.30">
    <property type="entry name" value="TolB, C-terminal domain"/>
    <property type="match status" value="1"/>
</dbReference>
<dbReference type="Pfam" id="PF08450">
    <property type="entry name" value="SGL"/>
    <property type="match status" value="1"/>
</dbReference>
<dbReference type="GO" id="GO:0003677">
    <property type="term" value="F:DNA binding"/>
    <property type="evidence" value="ECO:0007669"/>
    <property type="project" value="InterPro"/>
</dbReference>
<dbReference type="AlphaFoldDB" id="A0A317FA64"/>
<dbReference type="GO" id="GO:0006355">
    <property type="term" value="P:regulation of DNA-templated transcription"/>
    <property type="evidence" value="ECO:0007669"/>
    <property type="project" value="InterPro"/>
</dbReference>
<comment type="cofactor">
    <cofactor evidence="5">
        <name>Zn(2+)</name>
        <dbReference type="ChEBI" id="CHEBI:29105"/>
    </cofactor>
    <text evidence="5">Binds 1 divalent metal cation per subunit.</text>
</comment>
<dbReference type="InterPro" id="IPR036388">
    <property type="entry name" value="WH-like_DNA-bd_sf"/>
</dbReference>
<dbReference type="EMBL" id="QGNA01000004">
    <property type="protein sequence ID" value="PWS35695.1"/>
    <property type="molecule type" value="Genomic_DNA"/>
</dbReference>
<proteinExistence type="inferred from homology"/>
<dbReference type="InterPro" id="IPR005471">
    <property type="entry name" value="Tscrpt_reg_IclR_N"/>
</dbReference>
<keyword evidence="5" id="KW-0479">Metal-binding</keyword>
<dbReference type="GO" id="GO:0019853">
    <property type="term" value="P:L-ascorbic acid biosynthetic process"/>
    <property type="evidence" value="ECO:0007669"/>
    <property type="project" value="TreeGrafter"/>
</dbReference>
<sequence length="574" mass="60382">MVATPRAKPASRPTPPQPDSATQGTQALVRALRLLDIVATQGPLRTAAIAEQAGLPRGTVHRMLGALSEAGLLRQDSEEGSWRLGLKVFEMAHRVWDSLDLRGAAEPELARLAADSGETARLALLDGDGCVYVDQREAARSGVRLGNGIGARAPLHASACGKAMLAHLPPPERRRRIRSVSLTPLTAATITDPAAFQRDLDLVKARGYAVSREESTEGVAAVAAPVVDHLGEPIAAVCVLGPSFRLPPDRLHALGREVIEAARRISGNAGHVEMSIATTRPSAPPSPGVRCAIEARPFLGEGPVWLADAQRLLWVDILAPAVHLSDVARGEDRALPVGELVGAVVPRTKGGFVAAMGNSFRALDLEAGVTGTLCVAEPDKPGNRFNDAKCDRAGRLFAGTMAIDAGPGQGTLWRLDPDLRLTAVETGLHISNGLGWSPDNRIFYFTDTGTRTVYAYDYDLATGAATSKRPFVTFAGPAKPDGLAVDAEGFVWIALWDGWGVARHAPDGTLDRFVSLPVPRPSSVCFGGKDLRTLFVTSARVRLSAAQLAEAPLSGSVFAFEPGVAGAPVGAFGG</sequence>
<dbReference type="InterPro" id="IPR029016">
    <property type="entry name" value="GAF-like_dom_sf"/>
</dbReference>
<gene>
    <name evidence="9" type="ORF">DFH01_19090</name>
</gene>
<evidence type="ECO:0000256" key="5">
    <source>
        <dbReference type="PIRSR" id="PIRSR605511-2"/>
    </source>
</evidence>
<feature type="binding site" evidence="5">
    <location>
        <position position="301"/>
    </location>
    <ligand>
        <name>a divalent metal cation</name>
        <dbReference type="ChEBI" id="CHEBI:60240"/>
    </ligand>
</feature>
<dbReference type="SMART" id="SM00346">
    <property type="entry name" value="HTH_ICLR"/>
    <property type="match status" value="1"/>
</dbReference>
<dbReference type="OrthoDB" id="2633250at2"/>
<feature type="domain" description="IclR-ED" evidence="8">
    <location>
        <begin position="87"/>
        <end position="271"/>
    </location>
</feature>
<organism evidence="9 10">
    <name type="scientific">Falsiroseomonas bella</name>
    <dbReference type="NCBI Taxonomy" id="2184016"/>
    <lineage>
        <taxon>Bacteria</taxon>
        <taxon>Pseudomonadati</taxon>
        <taxon>Pseudomonadota</taxon>
        <taxon>Alphaproteobacteria</taxon>
        <taxon>Acetobacterales</taxon>
        <taxon>Roseomonadaceae</taxon>
        <taxon>Falsiroseomonas</taxon>
    </lineage>
</organism>
<evidence type="ECO:0000313" key="10">
    <source>
        <dbReference type="Proteomes" id="UP000245765"/>
    </source>
</evidence>
<feature type="binding site" evidence="5">
    <location>
        <position position="404"/>
    </location>
    <ligand>
        <name>substrate</name>
    </ligand>
</feature>
<evidence type="ECO:0000259" key="8">
    <source>
        <dbReference type="PROSITE" id="PS51078"/>
    </source>
</evidence>
<dbReference type="GO" id="GO:0004341">
    <property type="term" value="F:gluconolactonase activity"/>
    <property type="evidence" value="ECO:0007669"/>
    <property type="project" value="TreeGrafter"/>
</dbReference>